<keyword evidence="6 7" id="KW-0325">Glycoprotein</keyword>
<evidence type="ECO:0000313" key="10">
    <source>
        <dbReference type="Ensembl" id="ENSSANP00000052311.1"/>
    </source>
</evidence>
<proteinExistence type="inferred from homology"/>
<evidence type="ECO:0000256" key="4">
    <source>
        <dbReference type="ARBA" id="ARBA00022729"/>
    </source>
</evidence>
<dbReference type="GO" id="GO:0005764">
    <property type="term" value="C:lysosome"/>
    <property type="evidence" value="ECO:0007669"/>
    <property type="project" value="UniProtKB-SubCell"/>
</dbReference>
<organism evidence="10 11">
    <name type="scientific">Sinocyclocheilus anshuiensis</name>
    <dbReference type="NCBI Taxonomy" id="1608454"/>
    <lineage>
        <taxon>Eukaryota</taxon>
        <taxon>Metazoa</taxon>
        <taxon>Chordata</taxon>
        <taxon>Craniata</taxon>
        <taxon>Vertebrata</taxon>
        <taxon>Euteleostomi</taxon>
        <taxon>Actinopterygii</taxon>
        <taxon>Neopterygii</taxon>
        <taxon>Teleostei</taxon>
        <taxon>Ostariophysi</taxon>
        <taxon>Cypriniformes</taxon>
        <taxon>Cyprinidae</taxon>
        <taxon>Cyprininae</taxon>
        <taxon>Sinocyclocheilus</taxon>
    </lineage>
</organism>
<feature type="signal peptide" evidence="8">
    <location>
        <begin position="1"/>
        <end position="24"/>
    </location>
</feature>
<protein>
    <recommendedName>
        <fullName evidence="7">Gamma-interferon-inducible lysosomal thiol reductase</fullName>
        <ecNumber evidence="7">1.8.-.-</ecNumber>
    </recommendedName>
    <alternativeName>
        <fullName evidence="7">Gamma-interferon-inducible protein IP-30</fullName>
    </alternativeName>
</protein>
<sequence>TVIMFGFKLSVLLFAVCSLSRCSGRFVNSCKYPPSQWCDSQDIAAECGVLERCVKFNVTKPNAVPVNVSLYYESLCPGCRQFLVTQLVPTFIMLTDIMNIELVPYGNAQEKEDQGKYTFICQHGEDECLGNMIETCLLNTLGPKAIPVIFCMESGADVLKAAQPCLGVYFPDTTWDSVMKCVKGDEGNKLMHQNAQKTNALKPPHQYVPWITINGEHTDDLQDKALSSLFNLVCSLYKGDKPPACGQGLKKKTNSYCIN</sequence>
<evidence type="ECO:0000313" key="11">
    <source>
        <dbReference type="Proteomes" id="UP000472260"/>
    </source>
</evidence>
<dbReference type="PANTHER" id="PTHR13234">
    <property type="entry name" value="GAMMA-INTERFERON INDUCIBLE LYSOSOMAL THIOL REDUCTASE GILT"/>
    <property type="match status" value="1"/>
</dbReference>
<dbReference type="GO" id="GO:0016671">
    <property type="term" value="F:oxidoreductase activity, acting on a sulfur group of donors, disulfide as acceptor"/>
    <property type="evidence" value="ECO:0007669"/>
    <property type="project" value="UniProtKB-UniRule"/>
</dbReference>
<dbReference type="PANTHER" id="PTHR13234:SF43">
    <property type="entry name" value="GAMMA-INTERFERON-INDUCIBLE LYSOSOMAL THIOL REDUCTASE"/>
    <property type="match status" value="1"/>
</dbReference>
<dbReference type="Proteomes" id="UP000472260">
    <property type="component" value="Unassembled WGS sequence"/>
</dbReference>
<reference evidence="10" key="1">
    <citation type="submission" date="2025-08" db="UniProtKB">
        <authorList>
            <consortium name="Ensembl"/>
        </authorList>
    </citation>
    <scope>IDENTIFICATION</scope>
</reference>
<keyword evidence="7" id="KW-0458">Lysosome</keyword>
<dbReference type="PROSITE" id="PS51110">
    <property type="entry name" value="SAP_A"/>
    <property type="match status" value="1"/>
</dbReference>
<dbReference type="Ensembl" id="ENSSANT00000055610.1">
    <property type="protein sequence ID" value="ENSSANP00000052311.1"/>
    <property type="gene ID" value="ENSSANG00000026088.1"/>
</dbReference>
<dbReference type="Pfam" id="PF03227">
    <property type="entry name" value="GILT"/>
    <property type="match status" value="1"/>
</dbReference>
<comment type="similarity">
    <text evidence="1 7">Belongs to the GILT family.</text>
</comment>
<dbReference type="EC" id="1.8.-.-" evidence="7"/>
<keyword evidence="4 7" id="KW-0732">Signal</keyword>
<feature type="domain" description="Saposin A-type" evidence="9">
    <location>
        <begin position="23"/>
        <end position="63"/>
    </location>
</feature>
<keyword evidence="3 7" id="KW-0964">Secreted</keyword>
<keyword evidence="5 7" id="KW-1015">Disulfide bond</keyword>
<keyword evidence="7" id="KW-0560">Oxidoreductase</keyword>
<comment type="subunit">
    <text evidence="2 7">Dimer; disulfide-linked.</text>
</comment>
<evidence type="ECO:0000256" key="7">
    <source>
        <dbReference type="RuleBase" id="RU369109"/>
    </source>
</evidence>
<feature type="chain" id="PRO_5025509679" description="Gamma-interferon-inducible lysosomal thiol reductase" evidence="8">
    <location>
        <begin position="25"/>
        <end position="259"/>
    </location>
</feature>
<dbReference type="GO" id="GO:0002376">
    <property type="term" value="P:immune system process"/>
    <property type="evidence" value="ECO:0007669"/>
    <property type="project" value="UniProtKB-KW"/>
</dbReference>
<evidence type="ECO:0000256" key="6">
    <source>
        <dbReference type="ARBA" id="ARBA00023180"/>
    </source>
</evidence>
<keyword evidence="11" id="KW-1185">Reference proteome</keyword>
<evidence type="ECO:0000256" key="3">
    <source>
        <dbReference type="ARBA" id="ARBA00022525"/>
    </source>
</evidence>
<dbReference type="InterPro" id="IPR004911">
    <property type="entry name" value="Interferon-induced_GILT"/>
</dbReference>
<dbReference type="InterPro" id="IPR003119">
    <property type="entry name" value="SAP_A"/>
</dbReference>
<evidence type="ECO:0000256" key="2">
    <source>
        <dbReference type="ARBA" id="ARBA00011615"/>
    </source>
</evidence>
<keyword evidence="7" id="KW-0391">Immunity</keyword>
<evidence type="ECO:0000256" key="1">
    <source>
        <dbReference type="ARBA" id="ARBA00005679"/>
    </source>
</evidence>
<dbReference type="AlphaFoldDB" id="A0A671P4K8"/>
<gene>
    <name evidence="10" type="primary">ifi30a</name>
</gene>
<evidence type="ECO:0000256" key="8">
    <source>
        <dbReference type="SAM" id="SignalP"/>
    </source>
</evidence>
<dbReference type="GO" id="GO:0005576">
    <property type="term" value="C:extracellular region"/>
    <property type="evidence" value="ECO:0007669"/>
    <property type="project" value="UniProtKB-SubCell"/>
</dbReference>
<comment type="subcellular location">
    <subcellularLocation>
        <location evidence="7">Secreted</location>
    </subcellularLocation>
    <subcellularLocation>
        <location evidence="7">Lysosome</location>
    </subcellularLocation>
</comment>
<evidence type="ECO:0000256" key="5">
    <source>
        <dbReference type="ARBA" id="ARBA00023157"/>
    </source>
</evidence>
<name>A0A671P4K8_9TELE</name>
<evidence type="ECO:0000259" key="9">
    <source>
        <dbReference type="PROSITE" id="PS51110"/>
    </source>
</evidence>
<reference evidence="10" key="2">
    <citation type="submission" date="2025-09" db="UniProtKB">
        <authorList>
            <consortium name="Ensembl"/>
        </authorList>
    </citation>
    <scope>IDENTIFICATION</scope>
</reference>
<accession>A0A671P4K8</accession>
<keyword evidence="7" id="KW-0676">Redox-active center</keyword>
<comment type="function">
    <text evidence="7">Lysosomal thiol reductase that can reduce protein disulfide bonds. Facilitates the complete unfolding of proteins destined for lysosomal degradation. Plays an important role in antigen processing.</text>
</comment>